<dbReference type="AlphaFoldDB" id="A0A7T8HH33"/>
<reference evidence="3" key="1">
    <citation type="submission" date="2021-01" db="EMBL/GenBank/DDBJ databases">
        <title>Caligus Genome Assembly.</title>
        <authorList>
            <person name="Gallardo-Escarate C."/>
        </authorList>
    </citation>
    <scope>NUCLEOTIDE SEQUENCE [LARGE SCALE GENOMIC DNA]</scope>
</reference>
<sequence>MRGGGGGLDITRKNYHPQTIPPPPTNHPMAFIPRAIHPPCLLPTVPFTPVTNN</sequence>
<feature type="region of interest" description="Disordered" evidence="1">
    <location>
        <begin position="1"/>
        <end position="29"/>
    </location>
</feature>
<name>A0A7T8HH33_CALRO</name>
<evidence type="ECO:0000256" key="1">
    <source>
        <dbReference type="SAM" id="MobiDB-lite"/>
    </source>
</evidence>
<protein>
    <submittedName>
        <fullName evidence="2">Uncharacterized protein</fullName>
    </submittedName>
</protein>
<evidence type="ECO:0000313" key="3">
    <source>
        <dbReference type="Proteomes" id="UP000595437"/>
    </source>
</evidence>
<proteinExistence type="predicted"/>
<gene>
    <name evidence="2" type="ORF">FKW44_010513</name>
</gene>
<dbReference type="EMBL" id="CP045896">
    <property type="protein sequence ID" value="QQP49745.1"/>
    <property type="molecule type" value="Genomic_DNA"/>
</dbReference>
<keyword evidence="3" id="KW-1185">Reference proteome</keyword>
<dbReference type="Proteomes" id="UP000595437">
    <property type="component" value="Chromosome 7"/>
</dbReference>
<evidence type="ECO:0000313" key="2">
    <source>
        <dbReference type="EMBL" id="QQP49745.1"/>
    </source>
</evidence>
<organism evidence="2 3">
    <name type="scientific">Caligus rogercresseyi</name>
    <name type="common">Sea louse</name>
    <dbReference type="NCBI Taxonomy" id="217165"/>
    <lineage>
        <taxon>Eukaryota</taxon>
        <taxon>Metazoa</taxon>
        <taxon>Ecdysozoa</taxon>
        <taxon>Arthropoda</taxon>
        <taxon>Crustacea</taxon>
        <taxon>Multicrustacea</taxon>
        <taxon>Hexanauplia</taxon>
        <taxon>Copepoda</taxon>
        <taxon>Siphonostomatoida</taxon>
        <taxon>Caligidae</taxon>
        <taxon>Caligus</taxon>
    </lineage>
</organism>
<accession>A0A7T8HH33</accession>